<dbReference type="AlphaFoldDB" id="A0A1H7PGQ1"/>
<protein>
    <submittedName>
        <fullName evidence="2">Uncharacterized protein</fullName>
    </submittedName>
</protein>
<reference evidence="2 3" key="1">
    <citation type="submission" date="2016-10" db="EMBL/GenBank/DDBJ databases">
        <authorList>
            <person name="de Groot N.N."/>
        </authorList>
    </citation>
    <scope>NUCLEOTIDE SEQUENCE [LARGE SCALE GENOMIC DNA]</scope>
    <source>
        <strain evidence="2 3">KH2T6</strain>
    </source>
</reference>
<feature type="transmembrane region" description="Helical" evidence="1">
    <location>
        <begin position="17"/>
        <end position="41"/>
    </location>
</feature>
<evidence type="ECO:0000313" key="2">
    <source>
        <dbReference type="EMBL" id="SEL34237.1"/>
    </source>
</evidence>
<keyword evidence="1" id="KW-0472">Membrane</keyword>
<accession>A0A1H7PGQ1</accession>
<feature type="transmembrane region" description="Helical" evidence="1">
    <location>
        <begin position="61"/>
        <end position="86"/>
    </location>
</feature>
<keyword evidence="1" id="KW-0812">Transmembrane</keyword>
<dbReference type="RefSeq" id="WP_074835738.1">
    <property type="nucleotide sequence ID" value="NZ_FOAT01000021.1"/>
</dbReference>
<gene>
    <name evidence="2" type="ORF">SAMN05216469_12117</name>
</gene>
<evidence type="ECO:0000313" key="3">
    <source>
        <dbReference type="Proteomes" id="UP000186015"/>
    </source>
</evidence>
<name>A0A1H7PGQ1_RUMAL</name>
<sequence length="94" mass="10688">MLHIIGLIFIWIFRISLVYYVLWLLLAIHCAIFGIDSGWIAPALKSSSSPREYGREGFQSGLAMGFIITLCGGWVVPLYQSVYLIVRLILWIVK</sequence>
<keyword evidence="1" id="KW-1133">Transmembrane helix</keyword>
<evidence type="ECO:0000256" key="1">
    <source>
        <dbReference type="SAM" id="Phobius"/>
    </source>
</evidence>
<organism evidence="2 3">
    <name type="scientific">Ruminococcus albus</name>
    <dbReference type="NCBI Taxonomy" id="1264"/>
    <lineage>
        <taxon>Bacteria</taxon>
        <taxon>Bacillati</taxon>
        <taxon>Bacillota</taxon>
        <taxon>Clostridia</taxon>
        <taxon>Eubacteriales</taxon>
        <taxon>Oscillospiraceae</taxon>
        <taxon>Ruminococcus</taxon>
    </lineage>
</organism>
<proteinExistence type="predicted"/>
<dbReference type="Proteomes" id="UP000186015">
    <property type="component" value="Unassembled WGS sequence"/>
</dbReference>
<dbReference type="EMBL" id="FOAT01000021">
    <property type="protein sequence ID" value="SEL34237.1"/>
    <property type="molecule type" value="Genomic_DNA"/>
</dbReference>
<dbReference type="OrthoDB" id="1823079at2"/>